<dbReference type="EMBL" id="JAINUG010000832">
    <property type="protein sequence ID" value="KAJ8361914.1"/>
    <property type="molecule type" value="Genomic_DNA"/>
</dbReference>
<keyword evidence="3" id="KW-1185">Reference proteome</keyword>
<keyword evidence="1" id="KW-0732">Signal</keyword>
<evidence type="ECO:0000313" key="3">
    <source>
        <dbReference type="Proteomes" id="UP001221898"/>
    </source>
</evidence>
<name>A0AAD7R3F6_9TELE</name>
<evidence type="ECO:0008006" key="4">
    <source>
        <dbReference type="Google" id="ProtNLM"/>
    </source>
</evidence>
<dbReference type="Proteomes" id="UP001221898">
    <property type="component" value="Unassembled WGS sequence"/>
</dbReference>
<accession>A0AAD7R3F6</accession>
<organism evidence="2 3">
    <name type="scientific">Aldrovandia affinis</name>
    <dbReference type="NCBI Taxonomy" id="143900"/>
    <lineage>
        <taxon>Eukaryota</taxon>
        <taxon>Metazoa</taxon>
        <taxon>Chordata</taxon>
        <taxon>Craniata</taxon>
        <taxon>Vertebrata</taxon>
        <taxon>Euteleostomi</taxon>
        <taxon>Actinopterygii</taxon>
        <taxon>Neopterygii</taxon>
        <taxon>Teleostei</taxon>
        <taxon>Notacanthiformes</taxon>
        <taxon>Halosauridae</taxon>
        <taxon>Aldrovandia</taxon>
    </lineage>
</organism>
<evidence type="ECO:0000313" key="2">
    <source>
        <dbReference type="EMBL" id="KAJ8361914.1"/>
    </source>
</evidence>
<comment type="caution">
    <text evidence="2">The sequence shown here is derived from an EMBL/GenBank/DDBJ whole genome shotgun (WGS) entry which is preliminary data.</text>
</comment>
<dbReference type="AlphaFoldDB" id="A0AAD7R3F6"/>
<protein>
    <recommendedName>
        <fullName evidence="4">Secreted protein</fullName>
    </recommendedName>
</protein>
<sequence length="132" mass="14702">MVAFAWVCLVSVKALAMSARSVDSVIGSLALEGSNRGRMRLAAWGAKRDVKVHHPQELLESLGCAGLWEILIWQPPFSGSFVFVVSYPLMWCPRKSMDGSPNRHFAGFTMRPCWLRRSTGPHLGQVVRSCTR</sequence>
<evidence type="ECO:0000256" key="1">
    <source>
        <dbReference type="SAM" id="SignalP"/>
    </source>
</evidence>
<reference evidence="2" key="1">
    <citation type="journal article" date="2023" name="Science">
        <title>Genome structures resolve the early diversification of teleost fishes.</title>
        <authorList>
            <person name="Parey E."/>
            <person name="Louis A."/>
            <person name="Montfort J."/>
            <person name="Bouchez O."/>
            <person name="Roques C."/>
            <person name="Iampietro C."/>
            <person name="Lluch J."/>
            <person name="Castinel A."/>
            <person name="Donnadieu C."/>
            <person name="Desvignes T."/>
            <person name="Floi Bucao C."/>
            <person name="Jouanno E."/>
            <person name="Wen M."/>
            <person name="Mejri S."/>
            <person name="Dirks R."/>
            <person name="Jansen H."/>
            <person name="Henkel C."/>
            <person name="Chen W.J."/>
            <person name="Zahm M."/>
            <person name="Cabau C."/>
            <person name="Klopp C."/>
            <person name="Thompson A.W."/>
            <person name="Robinson-Rechavi M."/>
            <person name="Braasch I."/>
            <person name="Lecointre G."/>
            <person name="Bobe J."/>
            <person name="Postlethwait J.H."/>
            <person name="Berthelot C."/>
            <person name="Roest Crollius H."/>
            <person name="Guiguen Y."/>
        </authorList>
    </citation>
    <scope>NUCLEOTIDE SEQUENCE</scope>
    <source>
        <strain evidence="2">NC1722</strain>
    </source>
</reference>
<gene>
    <name evidence="2" type="ORF">AAFF_G00412400</name>
</gene>
<proteinExistence type="predicted"/>
<feature type="signal peptide" evidence="1">
    <location>
        <begin position="1"/>
        <end position="16"/>
    </location>
</feature>
<feature type="chain" id="PRO_5042165670" description="Secreted protein" evidence="1">
    <location>
        <begin position="17"/>
        <end position="132"/>
    </location>
</feature>